<sequence>MEKEIFEVVLRKSAQDSKIKRIIEMKSESALPKGENFTSTILKITLKVVLGNGRIAIKSFIAKKGDAGFGEAAEHMGNDYALFATEVSVYTNILREMGYLMEEFGDTEGPLWCEFIHYSRADSTIILEDLKASGFNTVKRTEPQDLNHARLALRSFGRYHAMAKVLEERGLISKDGYKPYLFLYDEVYIRNFLYGSLQALIKGMRKAWGEEWTEYADKLSRVSFEDLSKRIKDSGNFDDNTFKCLNHGDGWNNNMMFKHDWEGKPIEMRFVDFQVPHYNSPCMDVTYYLYSSINPTVRHQNLKSLIELYHESLTSSLERFGYKGSKPTLEDINNGMERLVFFGTWFFTSTFACVLTERTDAMDLDLIFKTNGEEGYNLSVYCEDGVVETIGEDLKALVKLFEKR</sequence>
<evidence type="ECO:0000313" key="3">
    <source>
        <dbReference type="Proteomes" id="UP001152798"/>
    </source>
</evidence>
<dbReference type="PANTHER" id="PTHR11012:SF56">
    <property type="entry name" value="CHK KINASE-LIKE DOMAIN-CONTAINING PROTEIN-RELATED"/>
    <property type="match status" value="1"/>
</dbReference>
<protein>
    <recommendedName>
        <fullName evidence="1">CHK kinase-like domain-containing protein</fullName>
    </recommendedName>
</protein>
<accession>A0A9P0GYF3</accession>
<dbReference type="SUPFAM" id="SSF56112">
    <property type="entry name" value="Protein kinase-like (PK-like)"/>
    <property type="match status" value="1"/>
</dbReference>
<feature type="domain" description="CHK kinase-like" evidence="1">
    <location>
        <begin position="125"/>
        <end position="319"/>
    </location>
</feature>
<dbReference type="OrthoDB" id="6603172at2759"/>
<proteinExistence type="predicted"/>
<name>A0A9P0GYF3_NEZVI</name>
<dbReference type="EMBL" id="OV725077">
    <property type="protein sequence ID" value="CAH1392399.1"/>
    <property type="molecule type" value="Genomic_DNA"/>
</dbReference>
<dbReference type="InterPro" id="IPR004119">
    <property type="entry name" value="EcKL"/>
</dbReference>
<evidence type="ECO:0000313" key="2">
    <source>
        <dbReference type="EMBL" id="CAH1392399.1"/>
    </source>
</evidence>
<dbReference type="InterPro" id="IPR011009">
    <property type="entry name" value="Kinase-like_dom_sf"/>
</dbReference>
<reference evidence="2" key="1">
    <citation type="submission" date="2022-01" db="EMBL/GenBank/DDBJ databases">
        <authorList>
            <person name="King R."/>
        </authorList>
    </citation>
    <scope>NUCLEOTIDE SEQUENCE</scope>
</reference>
<evidence type="ECO:0000259" key="1">
    <source>
        <dbReference type="SMART" id="SM00587"/>
    </source>
</evidence>
<dbReference type="Pfam" id="PF02958">
    <property type="entry name" value="EcKL"/>
    <property type="match status" value="1"/>
</dbReference>
<dbReference type="SMART" id="SM00587">
    <property type="entry name" value="CHK"/>
    <property type="match status" value="1"/>
</dbReference>
<dbReference type="Proteomes" id="UP001152798">
    <property type="component" value="Chromosome 1"/>
</dbReference>
<organism evidence="2 3">
    <name type="scientific">Nezara viridula</name>
    <name type="common">Southern green stink bug</name>
    <name type="synonym">Cimex viridulus</name>
    <dbReference type="NCBI Taxonomy" id="85310"/>
    <lineage>
        <taxon>Eukaryota</taxon>
        <taxon>Metazoa</taxon>
        <taxon>Ecdysozoa</taxon>
        <taxon>Arthropoda</taxon>
        <taxon>Hexapoda</taxon>
        <taxon>Insecta</taxon>
        <taxon>Pterygota</taxon>
        <taxon>Neoptera</taxon>
        <taxon>Paraneoptera</taxon>
        <taxon>Hemiptera</taxon>
        <taxon>Heteroptera</taxon>
        <taxon>Panheteroptera</taxon>
        <taxon>Pentatomomorpha</taxon>
        <taxon>Pentatomoidea</taxon>
        <taxon>Pentatomidae</taxon>
        <taxon>Pentatominae</taxon>
        <taxon>Nezara</taxon>
    </lineage>
</organism>
<dbReference type="AlphaFoldDB" id="A0A9P0GYF3"/>
<dbReference type="InterPro" id="IPR015897">
    <property type="entry name" value="CHK_kinase-like"/>
</dbReference>
<gene>
    <name evidence="2" type="ORF">NEZAVI_LOCUS3221</name>
</gene>
<dbReference type="Gene3D" id="3.90.1200.10">
    <property type="match status" value="1"/>
</dbReference>
<keyword evidence="3" id="KW-1185">Reference proteome</keyword>
<dbReference type="PANTHER" id="PTHR11012">
    <property type="entry name" value="PROTEIN KINASE-LIKE DOMAIN-CONTAINING"/>
    <property type="match status" value="1"/>
</dbReference>